<dbReference type="InParanoid" id="A0A6P6Y0P6"/>
<dbReference type="Proteomes" id="UP000515146">
    <property type="component" value="Unplaced"/>
</dbReference>
<evidence type="ECO:0000313" key="2">
    <source>
        <dbReference type="Proteomes" id="UP000515146"/>
    </source>
</evidence>
<gene>
    <name evidence="3" type="primary">LOC113793234</name>
</gene>
<dbReference type="GO" id="GO:0009890">
    <property type="term" value="P:negative regulation of biosynthetic process"/>
    <property type="evidence" value="ECO:0007669"/>
    <property type="project" value="InterPro"/>
</dbReference>
<feature type="compositionally biased region" description="Basic residues" evidence="1">
    <location>
        <begin position="46"/>
        <end position="58"/>
    </location>
</feature>
<accession>A0A6P6Y0P6</accession>
<proteinExistence type="predicted"/>
<keyword evidence="2" id="KW-1185">Reference proteome</keyword>
<reference evidence="3" key="1">
    <citation type="submission" date="2025-08" db="UniProtKB">
        <authorList>
            <consortium name="RefSeq"/>
        </authorList>
    </citation>
    <scope>IDENTIFICATION</scope>
    <source>
        <strain evidence="3">Airmid</strain>
    </source>
</reference>
<dbReference type="OMA" id="KINYDPH"/>
<feature type="region of interest" description="Disordered" evidence="1">
    <location>
        <begin position="44"/>
        <end position="64"/>
    </location>
</feature>
<evidence type="ECO:0000313" key="3">
    <source>
        <dbReference type="RefSeq" id="XP_027199028.1"/>
    </source>
</evidence>
<dbReference type="KEGG" id="dpte:113793234"/>
<dbReference type="AlphaFoldDB" id="A0A6P6Y0P6"/>
<dbReference type="OrthoDB" id="64291at2759"/>
<name>A0A6P6Y0P6_DERPT</name>
<dbReference type="Gene3D" id="3.30.1410.10">
    <property type="entry name" value="GTP cyclohydrolase I feedback regulatory protein GFRP"/>
    <property type="match status" value="1"/>
</dbReference>
<sequence length="181" mass="20563">MSFVIVSSVDELYGPTAISTEDSILHEQLAGGNAQQLNEQNSLTLSRRRHHHHHHKKIDKSDNKLDKGIRKFEAKLSDCRDEEKAEKLREKIEALCQRKKDRIAINQETKINYDPHGKSIVFKVEDAPVRVLNKLHQLGYTLVPSAGGKGGLETGLTWTLFRPNYEPTPIYPKLNDLISTD</sequence>
<evidence type="ECO:0000256" key="1">
    <source>
        <dbReference type="SAM" id="MobiDB-lite"/>
    </source>
</evidence>
<dbReference type="RefSeq" id="XP_027199028.1">
    <property type="nucleotide sequence ID" value="XM_027343227.1"/>
</dbReference>
<organism evidence="2 3">
    <name type="scientific">Dermatophagoides pteronyssinus</name>
    <name type="common">European house dust mite</name>
    <dbReference type="NCBI Taxonomy" id="6956"/>
    <lineage>
        <taxon>Eukaryota</taxon>
        <taxon>Metazoa</taxon>
        <taxon>Ecdysozoa</taxon>
        <taxon>Arthropoda</taxon>
        <taxon>Chelicerata</taxon>
        <taxon>Arachnida</taxon>
        <taxon>Acari</taxon>
        <taxon>Acariformes</taxon>
        <taxon>Sarcoptiformes</taxon>
        <taxon>Astigmata</taxon>
        <taxon>Psoroptidia</taxon>
        <taxon>Analgoidea</taxon>
        <taxon>Pyroglyphidae</taxon>
        <taxon>Dermatophagoidinae</taxon>
        <taxon>Dermatophagoides</taxon>
    </lineage>
</organism>
<dbReference type="InterPro" id="IPR036717">
    <property type="entry name" value="GFRP_sf"/>
</dbReference>
<protein>
    <submittedName>
        <fullName evidence="3">Uncharacterized protein LOC113793234</fullName>
    </submittedName>
</protein>